<feature type="compositionally biased region" description="Basic residues" evidence="1">
    <location>
        <begin position="1"/>
        <end position="15"/>
    </location>
</feature>
<reference evidence="2" key="1">
    <citation type="journal article" date="2020" name="Stud. Mycol.">
        <title>101 Dothideomycetes genomes: a test case for predicting lifestyles and emergence of pathogens.</title>
        <authorList>
            <person name="Haridas S."/>
            <person name="Albert R."/>
            <person name="Binder M."/>
            <person name="Bloem J."/>
            <person name="Labutti K."/>
            <person name="Salamov A."/>
            <person name="Andreopoulos B."/>
            <person name="Baker S."/>
            <person name="Barry K."/>
            <person name="Bills G."/>
            <person name="Bluhm B."/>
            <person name="Cannon C."/>
            <person name="Castanera R."/>
            <person name="Culley D."/>
            <person name="Daum C."/>
            <person name="Ezra D."/>
            <person name="Gonzalez J."/>
            <person name="Henrissat B."/>
            <person name="Kuo A."/>
            <person name="Liang C."/>
            <person name="Lipzen A."/>
            <person name="Lutzoni F."/>
            <person name="Magnuson J."/>
            <person name="Mondo S."/>
            <person name="Nolan M."/>
            <person name="Ohm R."/>
            <person name="Pangilinan J."/>
            <person name="Park H.-J."/>
            <person name="Ramirez L."/>
            <person name="Alfaro M."/>
            <person name="Sun H."/>
            <person name="Tritt A."/>
            <person name="Yoshinaga Y."/>
            <person name="Zwiers L.-H."/>
            <person name="Turgeon B."/>
            <person name="Goodwin S."/>
            <person name="Spatafora J."/>
            <person name="Crous P."/>
            <person name="Grigoriev I."/>
        </authorList>
    </citation>
    <scope>NUCLEOTIDE SEQUENCE</scope>
    <source>
        <strain evidence="2">CBS 113979</strain>
    </source>
</reference>
<protein>
    <submittedName>
        <fullName evidence="2">Uncharacterized protein</fullName>
    </submittedName>
</protein>
<accession>A0A6G1HBB6</accession>
<proteinExistence type="predicted"/>
<name>A0A6G1HBB6_9PEZI</name>
<evidence type="ECO:0000313" key="2">
    <source>
        <dbReference type="EMBL" id="KAF1990523.1"/>
    </source>
</evidence>
<dbReference type="EMBL" id="ML977142">
    <property type="protein sequence ID" value="KAF1990523.1"/>
    <property type="molecule type" value="Genomic_DNA"/>
</dbReference>
<organism evidence="2 3">
    <name type="scientific">Aulographum hederae CBS 113979</name>
    <dbReference type="NCBI Taxonomy" id="1176131"/>
    <lineage>
        <taxon>Eukaryota</taxon>
        <taxon>Fungi</taxon>
        <taxon>Dikarya</taxon>
        <taxon>Ascomycota</taxon>
        <taxon>Pezizomycotina</taxon>
        <taxon>Dothideomycetes</taxon>
        <taxon>Pleosporomycetidae</taxon>
        <taxon>Aulographales</taxon>
        <taxon>Aulographaceae</taxon>
    </lineage>
</organism>
<keyword evidence="3" id="KW-1185">Reference proteome</keyword>
<sequence length="397" mass="43163">MKLQRKNTHRSKRKLSSSTLTSHNGSMTAEAPSTPSTPRTARPDFERQRSNSVPTIGTIDFTAAEGAIIFSAAERAATRRRKNVSITNPPVPRIRHTVAISPPDAKHISSSTSEPDRSATRQKLLAPWDEDTGFNHIDEDVSLDLSSWPLPNHQLLPSPNPSTNDNTPMPSPTKQSSPAMDLKMYRANVASFTRMQMKEVVPAPTPSTSPRAQNRRTMIFERQRNSQQAATASPPRPQLQSRFSGWSTATQSLATTPADLISEDPFTSTSSLAYEPSAAGSRDTMDSAFHPALAAFDSINWAALSQTFSSATASTSLPTAQQEKDPFFQPLPTAESVYSEISDDADVWGEGASISPYNIVQQYLQQSSLSTAGTPGSARCTEDVVHRTGYFQHVTAA</sequence>
<dbReference type="AlphaFoldDB" id="A0A6G1HBB6"/>
<feature type="region of interest" description="Disordered" evidence="1">
    <location>
        <begin position="152"/>
        <end position="179"/>
    </location>
</feature>
<dbReference type="Proteomes" id="UP000800041">
    <property type="component" value="Unassembled WGS sequence"/>
</dbReference>
<feature type="region of interest" description="Disordered" evidence="1">
    <location>
        <begin position="1"/>
        <end position="57"/>
    </location>
</feature>
<gene>
    <name evidence="2" type="ORF">K402DRAFT_417941</name>
</gene>
<feature type="region of interest" description="Disordered" evidence="1">
    <location>
        <begin position="76"/>
        <end position="121"/>
    </location>
</feature>
<evidence type="ECO:0000256" key="1">
    <source>
        <dbReference type="SAM" id="MobiDB-lite"/>
    </source>
</evidence>
<feature type="compositionally biased region" description="Low complexity" evidence="1">
    <location>
        <begin position="16"/>
        <end position="40"/>
    </location>
</feature>
<evidence type="ECO:0000313" key="3">
    <source>
        <dbReference type="Proteomes" id="UP000800041"/>
    </source>
</evidence>
<feature type="region of interest" description="Disordered" evidence="1">
    <location>
        <begin position="222"/>
        <end position="242"/>
    </location>
</feature>